<keyword evidence="2" id="KW-0961">Cell wall biogenesis/degradation</keyword>
<dbReference type="OrthoDB" id="9772024at2"/>
<evidence type="ECO:0000313" key="5">
    <source>
        <dbReference type="Proteomes" id="UP000019365"/>
    </source>
</evidence>
<dbReference type="CDD" id="cd02696">
    <property type="entry name" value="MurNAc-LAA"/>
    <property type="match status" value="1"/>
</dbReference>
<sequence>MPKVFLSPSTQEWNQYATDGNEELYMNLLADRIEPYLRSCGIDFVRNDPERNVTGAISDSNSGNYDIHLALHSNAAPEALAGKLRGIDVYYAPKSIQSERLANMIANNLKFIYPLPDKVRALPTYSLGEVLRTRAVAVLCELGYHDNYADEAWLKSNLENIARNIVDTLCDYFGIPFVQAGPVRRGTVTTNGSGLNIRNYPSLSAPIIGSMPNGASMTINGETNGWYVVSYNGITGYSSSQYITL</sequence>
<dbReference type="PATRIC" id="fig|1341157.4.peg.1811"/>
<reference evidence="4 5" key="1">
    <citation type="journal article" date="2014" name="PLoS ONE">
        <title>Rumen cellulosomics: divergent fiber-degrading strategies revealed by comparative genome-wide analysis of six ruminococcal strains.</title>
        <authorList>
            <person name="Dassa B."/>
            <person name="Borovok I."/>
            <person name="Ruimy-Israeli V."/>
            <person name="Lamed R."/>
            <person name="Flint H.J."/>
            <person name="Duncan S.H."/>
            <person name="Henrissat B."/>
            <person name="Coutinho P."/>
            <person name="Morrison M."/>
            <person name="Mosoni P."/>
            <person name="Yeoman C.J."/>
            <person name="White B.A."/>
            <person name="Bayer E.A."/>
        </authorList>
    </citation>
    <scope>NUCLEOTIDE SEQUENCE [LARGE SCALE GENOMIC DNA]</scope>
    <source>
        <strain evidence="4 5">007c</strain>
    </source>
</reference>
<dbReference type="PROSITE" id="PS51781">
    <property type="entry name" value="SH3B"/>
    <property type="match status" value="1"/>
</dbReference>
<dbReference type="Gene3D" id="3.40.630.40">
    <property type="entry name" value="Zn-dependent exopeptidases"/>
    <property type="match status" value="1"/>
</dbReference>
<dbReference type="RefSeq" id="WP_037299247.1">
    <property type="nucleotide sequence ID" value="NZ_ATAX01000025.1"/>
</dbReference>
<accession>W7UYB1</accession>
<evidence type="ECO:0000256" key="2">
    <source>
        <dbReference type="ARBA" id="ARBA00023316"/>
    </source>
</evidence>
<evidence type="ECO:0000259" key="3">
    <source>
        <dbReference type="PROSITE" id="PS51781"/>
    </source>
</evidence>
<dbReference type="SMART" id="SM00646">
    <property type="entry name" value="Ami_3"/>
    <property type="match status" value="1"/>
</dbReference>
<dbReference type="InterPro" id="IPR003646">
    <property type="entry name" value="SH3-like_bac-type"/>
</dbReference>
<dbReference type="Gene3D" id="2.30.30.40">
    <property type="entry name" value="SH3 Domains"/>
    <property type="match status" value="1"/>
</dbReference>
<dbReference type="PANTHER" id="PTHR34408:SF1">
    <property type="entry name" value="GLYCOSYL HYDROLASE FAMILY 19 DOMAIN-CONTAINING PROTEIN HI_1415"/>
    <property type="match status" value="1"/>
</dbReference>
<keyword evidence="1" id="KW-0378">Hydrolase</keyword>
<dbReference type="SUPFAM" id="SSF53187">
    <property type="entry name" value="Zn-dependent exopeptidases"/>
    <property type="match status" value="1"/>
</dbReference>
<dbReference type="Pfam" id="PF08239">
    <property type="entry name" value="SH3_3"/>
    <property type="match status" value="1"/>
</dbReference>
<dbReference type="GO" id="GO:0008745">
    <property type="term" value="F:N-acetylmuramoyl-L-alanine amidase activity"/>
    <property type="evidence" value="ECO:0007669"/>
    <property type="project" value="InterPro"/>
</dbReference>
<dbReference type="Proteomes" id="UP000019365">
    <property type="component" value="Unassembled WGS sequence"/>
</dbReference>
<dbReference type="GO" id="GO:0071555">
    <property type="term" value="P:cell wall organization"/>
    <property type="evidence" value="ECO:0007669"/>
    <property type="project" value="UniProtKB-KW"/>
</dbReference>
<organism evidence="4 5">
    <name type="scientific">Ruminococcus flavefaciens 007c</name>
    <dbReference type="NCBI Taxonomy" id="1341157"/>
    <lineage>
        <taxon>Bacteria</taxon>
        <taxon>Bacillati</taxon>
        <taxon>Bacillota</taxon>
        <taxon>Clostridia</taxon>
        <taxon>Eubacteriales</taxon>
        <taxon>Oscillospiraceae</taxon>
        <taxon>Ruminococcus</taxon>
    </lineage>
</organism>
<keyword evidence="5" id="KW-1185">Reference proteome</keyword>
<feature type="domain" description="SH3b" evidence="3">
    <location>
        <begin position="185"/>
        <end position="245"/>
    </location>
</feature>
<gene>
    <name evidence="4" type="ORF">RF007C_06895</name>
</gene>
<evidence type="ECO:0000313" key="4">
    <source>
        <dbReference type="EMBL" id="EWM53407.1"/>
    </source>
</evidence>
<proteinExistence type="predicted"/>
<dbReference type="EMBL" id="ATAX01000025">
    <property type="protein sequence ID" value="EWM53407.1"/>
    <property type="molecule type" value="Genomic_DNA"/>
</dbReference>
<dbReference type="InterPro" id="IPR052354">
    <property type="entry name" value="Cell_Wall_Dynamics_Protein"/>
</dbReference>
<dbReference type="AlphaFoldDB" id="W7UYB1"/>
<dbReference type="PANTHER" id="PTHR34408">
    <property type="entry name" value="FAMILY PROTEIN, PUTATIVE-RELATED"/>
    <property type="match status" value="1"/>
</dbReference>
<dbReference type="InterPro" id="IPR002508">
    <property type="entry name" value="MurNAc-LAA_cat"/>
</dbReference>
<comment type="caution">
    <text evidence="4">The sequence shown here is derived from an EMBL/GenBank/DDBJ whole genome shotgun (WGS) entry which is preliminary data.</text>
</comment>
<name>W7UYB1_RUMFL</name>
<dbReference type="GO" id="GO:0009253">
    <property type="term" value="P:peptidoglycan catabolic process"/>
    <property type="evidence" value="ECO:0007669"/>
    <property type="project" value="InterPro"/>
</dbReference>
<evidence type="ECO:0000256" key="1">
    <source>
        <dbReference type="ARBA" id="ARBA00022801"/>
    </source>
</evidence>
<dbReference type="eggNOG" id="COG3103">
    <property type="taxonomic scope" value="Bacteria"/>
</dbReference>
<dbReference type="eggNOG" id="COG0860">
    <property type="taxonomic scope" value="Bacteria"/>
</dbReference>
<protein>
    <submittedName>
        <fullName evidence="4">N-acetylmuramoyl-L-alanine amidase</fullName>
    </submittedName>
</protein>
<dbReference type="Pfam" id="PF01520">
    <property type="entry name" value="Amidase_3"/>
    <property type="match status" value="1"/>
</dbReference>